<dbReference type="Proteomes" id="UP000328092">
    <property type="component" value="Unassembled WGS sequence"/>
</dbReference>
<evidence type="ECO:0000313" key="2">
    <source>
        <dbReference type="Proteomes" id="UP000328092"/>
    </source>
</evidence>
<evidence type="ECO:0000313" key="1">
    <source>
        <dbReference type="EMBL" id="VIO68872.1"/>
    </source>
</evidence>
<proteinExistence type="predicted"/>
<dbReference type="AlphaFoldDB" id="A0A508T0N3"/>
<accession>A0A508T0N3</accession>
<keyword evidence="2" id="KW-1185">Reference proteome</keyword>
<dbReference type="EMBL" id="CAADFC020000008">
    <property type="protein sequence ID" value="VIO68872.1"/>
    <property type="molecule type" value="Genomic_DNA"/>
</dbReference>
<gene>
    <name evidence="1" type="ORF">CI1B_24060</name>
</gene>
<sequence>MYECDLHHVIVELYHIPVDAFLCGVIQRLCQTRNERSQGCIKSAR</sequence>
<protein>
    <submittedName>
        <fullName evidence="1">Uncharacterized protein</fullName>
    </submittedName>
</protein>
<name>A0A508T0N3_9BRAD</name>
<comment type="caution">
    <text evidence="1">The sequence shown here is derived from an EMBL/GenBank/DDBJ whole genome shotgun (WGS) entry which is preliminary data.</text>
</comment>
<reference evidence="1" key="1">
    <citation type="submission" date="2019-02" db="EMBL/GenBank/DDBJ databases">
        <authorList>
            <person name="Pothier F.J."/>
        </authorList>
    </citation>
    <scope>NUCLEOTIDE SEQUENCE</scope>
    <source>
        <strain evidence="1">CI-1B</strain>
    </source>
</reference>
<organism evidence="1 2">
    <name type="scientific">Bradyrhizobium ivorense</name>
    <dbReference type="NCBI Taxonomy" id="2511166"/>
    <lineage>
        <taxon>Bacteria</taxon>
        <taxon>Pseudomonadati</taxon>
        <taxon>Pseudomonadota</taxon>
        <taxon>Alphaproteobacteria</taxon>
        <taxon>Hyphomicrobiales</taxon>
        <taxon>Nitrobacteraceae</taxon>
        <taxon>Bradyrhizobium</taxon>
    </lineage>
</organism>